<feature type="compositionally biased region" description="Low complexity" evidence="1">
    <location>
        <begin position="49"/>
        <end position="72"/>
    </location>
</feature>
<comment type="caution">
    <text evidence="2">The sequence shown here is derived from an EMBL/GenBank/DDBJ whole genome shotgun (WGS) entry which is preliminary data.</text>
</comment>
<organism evidence="2 3">
    <name type="scientific">Zizania palustris</name>
    <name type="common">Northern wild rice</name>
    <dbReference type="NCBI Taxonomy" id="103762"/>
    <lineage>
        <taxon>Eukaryota</taxon>
        <taxon>Viridiplantae</taxon>
        <taxon>Streptophyta</taxon>
        <taxon>Embryophyta</taxon>
        <taxon>Tracheophyta</taxon>
        <taxon>Spermatophyta</taxon>
        <taxon>Magnoliopsida</taxon>
        <taxon>Liliopsida</taxon>
        <taxon>Poales</taxon>
        <taxon>Poaceae</taxon>
        <taxon>BOP clade</taxon>
        <taxon>Oryzoideae</taxon>
        <taxon>Oryzeae</taxon>
        <taxon>Zizaniinae</taxon>
        <taxon>Zizania</taxon>
    </lineage>
</organism>
<proteinExistence type="predicted"/>
<evidence type="ECO:0000313" key="3">
    <source>
        <dbReference type="Proteomes" id="UP000729402"/>
    </source>
</evidence>
<evidence type="ECO:0000313" key="2">
    <source>
        <dbReference type="EMBL" id="KAG8082451.1"/>
    </source>
</evidence>
<accession>A0A8J5SWK3</accession>
<protein>
    <submittedName>
        <fullName evidence="2">Uncharacterized protein</fullName>
    </submittedName>
</protein>
<evidence type="ECO:0000256" key="1">
    <source>
        <dbReference type="SAM" id="MobiDB-lite"/>
    </source>
</evidence>
<name>A0A8J5SWK3_ZIZPA</name>
<sequence>MTTVVAQCLLHLSTPKLAAPARLASTSLSFPDLHRSPLLPGSPFPIRFSHPMPNPSRRSSPPSRVAADLLLPRAPPAA</sequence>
<reference evidence="2" key="1">
    <citation type="journal article" date="2021" name="bioRxiv">
        <title>Whole Genome Assembly and Annotation of Northern Wild Rice, Zizania palustris L., Supports a Whole Genome Duplication in the Zizania Genus.</title>
        <authorList>
            <person name="Haas M."/>
            <person name="Kono T."/>
            <person name="Macchietto M."/>
            <person name="Millas R."/>
            <person name="McGilp L."/>
            <person name="Shao M."/>
            <person name="Duquette J."/>
            <person name="Hirsch C.N."/>
            <person name="Kimball J."/>
        </authorList>
    </citation>
    <scope>NUCLEOTIDE SEQUENCE</scope>
    <source>
        <tissue evidence="2">Fresh leaf tissue</tissue>
    </source>
</reference>
<dbReference type="EMBL" id="JAAALK010000086">
    <property type="protein sequence ID" value="KAG8082451.1"/>
    <property type="molecule type" value="Genomic_DNA"/>
</dbReference>
<gene>
    <name evidence="2" type="ORF">GUJ93_ZPchr0014g47258</name>
</gene>
<feature type="region of interest" description="Disordered" evidence="1">
    <location>
        <begin position="44"/>
        <end position="78"/>
    </location>
</feature>
<dbReference type="AlphaFoldDB" id="A0A8J5SWK3"/>
<reference evidence="2" key="2">
    <citation type="submission" date="2021-02" db="EMBL/GenBank/DDBJ databases">
        <authorList>
            <person name="Kimball J.A."/>
            <person name="Haas M.W."/>
            <person name="Macchietto M."/>
            <person name="Kono T."/>
            <person name="Duquette J."/>
            <person name="Shao M."/>
        </authorList>
    </citation>
    <scope>NUCLEOTIDE SEQUENCE</scope>
    <source>
        <tissue evidence="2">Fresh leaf tissue</tissue>
    </source>
</reference>
<dbReference type="Proteomes" id="UP000729402">
    <property type="component" value="Unassembled WGS sequence"/>
</dbReference>
<keyword evidence="3" id="KW-1185">Reference proteome</keyword>